<proteinExistence type="predicted"/>
<evidence type="ECO:0000313" key="6">
    <source>
        <dbReference type="Proteomes" id="UP000595420"/>
    </source>
</evidence>
<dbReference type="RefSeq" id="WP_035191970.1">
    <property type="nucleotide sequence ID" value="NZ_CCCS020000023.1"/>
</dbReference>
<keyword evidence="1" id="KW-0812">Transmembrane</keyword>
<name>A0A060UMJ2_9PROT</name>
<dbReference type="EMBL" id="CP059488">
    <property type="protein sequence ID" value="QQD72362.1"/>
    <property type="molecule type" value="Genomic_DNA"/>
</dbReference>
<feature type="transmembrane region" description="Helical" evidence="1">
    <location>
        <begin position="31"/>
        <end position="60"/>
    </location>
</feature>
<evidence type="ECO:0000313" key="4">
    <source>
        <dbReference type="EMBL" id="SMH67065.1"/>
    </source>
</evidence>
<protein>
    <recommendedName>
        <fullName evidence="7">Fatty acid desaturase</fullName>
    </recommendedName>
</protein>
<gene>
    <name evidence="2" type="ORF">AFERRI_30336</name>
    <name evidence="4" type="ORF">AFERRI_50266</name>
    <name evidence="3" type="ORF">H2515_13355</name>
</gene>
<sequence>MQPHQPIPSANDPHVTTVADARRYQFRSLTIVLLLFSAYGAVVALAMPGWILMIMMLLLLPRWMIYTHELFHLRGPTQVDFATRLMPLPFTPFALGYDEFRQIHFRHHKHPATRADPDAFHLLGGPWRAAWGAITVPEQAFFRWIRQPHGIRTLSPGFWWRIGIFGACLLVGGWTFLWFWIPLRLVYALGDFSFFYLPHVRDGVPGTYCLKLPRAFQVLAELLYGRTLVRATMFHDRHHLHPSIQARALPFWNPEHL</sequence>
<feature type="transmembrane region" description="Helical" evidence="1">
    <location>
        <begin position="158"/>
        <end position="181"/>
    </location>
</feature>
<reference evidence="2" key="1">
    <citation type="submission" date="2014-03" db="EMBL/GenBank/DDBJ databases">
        <authorList>
            <person name="Genoscope - CEA"/>
        </authorList>
    </citation>
    <scope>NUCLEOTIDE SEQUENCE [LARGE SCALE GENOMIC DNA]</scope>
    <source>
        <strain evidence="2">CF27</strain>
    </source>
</reference>
<dbReference type="Proteomes" id="UP000193925">
    <property type="component" value="Chromosome AFERRI"/>
</dbReference>
<evidence type="ECO:0000313" key="5">
    <source>
        <dbReference type="Proteomes" id="UP000193925"/>
    </source>
</evidence>
<reference evidence="4 5" key="3">
    <citation type="submission" date="2017-03" db="EMBL/GenBank/DDBJ databases">
        <authorList>
            <person name="Regsiter A."/>
            <person name="William W."/>
        </authorList>
    </citation>
    <scope>NUCLEOTIDE SEQUENCE [LARGE SCALE GENOMIC DNA]</scope>
    <source>
        <strain evidence="4">PRJEB5721</strain>
    </source>
</reference>
<reference evidence="3 6" key="4">
    <citation type="submission" date="2020-07" db="EMBL/GenBank/DDBJ databases">
        <title>Complete genome sequence analysis of Acidithiobacillus ferrivorans XJFY6S-08 reveals extreme environmental adaptation to alpine acid mine drainage.</title>
        <authorList>
            <person name="Yan L."/>
            <person name="Ni Y."/>
        </authorList>
    </citation>
    <scope>NUCLEOTIDE SEQUENCE [LARGE SCALE GENOMIC DNA]</scope>
    <source>
        <strain evidence="3 6">XJFY6S-08</strain>
    </source>
</reference>
<evidence type="ECO:0008006" key="7">
    <source>
        <dbReference type="Google" id="ProtNLM"/>
    </source>
</evidence>
<dbReference type="AlphaFoldDB" id="A0A060UMJ2"/>
<evidence type="ECO:0000313" key="3">
    <source>
        <dbReference type="EMBL" id="QQD72362.1"/>
    </source>
</evidence>
<dbReference type="EMBL" id="CCCS020000023">
    <property type="protein sequence ID" value="CDQ09690.1"/>
    <property type="molecule type" value="Genomic_DNA"/>
</dbReference>
<reference evidence="2" key="2">
    <citation type="submission" date="2014-07" db="EMBL/GenBank/DDBJ databases">
        <title>Initial genome analysis of the psychrotolerant acidophile Acidithiobacillus ferrivorans CF27: insights into iron and sulfur oxidation pathways and into biofilm formation.</title>
        <authorList>
            <person name="Talla E."/>
            <person name="Hedrich S."/>
            <person name="Mangenot S."/>
            <person name="Ji B."/>
            <person name="Johnson D.B."/>
            <person name="Barbe V."/>
            <person name="Bonnefoy V."/>
        </authorList>
    </citation>
    <scope>NUCLEOTIDE SEQUENCE [LARGE SCALE GENOMIC DNA]</scope>
    <source>
        <strain evidence="2">CF27</strain>
    </source>
</reference>
<keyword evidence="5" id="KW-1185">Reference proteome</keyword>
<keyword evidence="1" id="KW-1133">Transmembrane helix</keyword>
<dbReference type="Proteomes" id="UP000595420">
    <property type="component" value="Chromosome"/>
</dbReference>
<evidence type="ECO:0000313" key="2">
    <source>
        <dbReference type="EMBL" id="CDQ09690.1"/>
    </source>
</evidence>
<accession>A0A060UMJ2</accession>
<dbReference type="EMBL" id="LT841305">
    <property type="protein sequence ID" value="SMH67065.1"/>
    <property type="molecule type" value="Genomic_DNA"/>
</dbReference>
<keyword evidence="1" id="KW-0472">Membrane</keyword>
<organism evidence="2">
    <name type="scientific">Acidithiobacillus ferrivorans</name>
    <dbReference type="NCBI Taxonomy" id="160808"/>
    <lineage>
        <taxon>Bacteria</taxon>
        <taxon>Pseudomonadati</taxon>
        <taxon>Pseudomonadota</taxon>
        <taxon>Acidithiobacillia</taxon>
        <taxon>Acidithiobacillales</taxon>
        <taxon>Acidithiobacillaceae</taxon>
        <taxon>Acidithiobacillus</taxon>
    </lineage>
</organism>
<evidence type="ECO:0000256" key="1">
    <source>
        <dbReference type="SAM" id="Phobius"/>
    </source>
</evidence>